<dbReference type="PANTHER" id="PTHR43537:SF45">
    <property type="entry name" value="GNTR FAMILY REGULATORY PROTEIN"/>
    <property type="match status" value="1"/>
</dbReference>
<reference evidence="7" key="1">
    <citation type="submission" date="2016-10" db="EMBL/GenBank/DDBJ databases">
        <authorList>
            <person name="Varghese N."/>
            <person name="Submissions S."/>
        </authorList>
    </citation>
    <scope>NUCLEOTIDE SEQUENCE [LARGE SCALE GENOMIC DNA]</scope>
    <source>
        <strain evidence="7">DSM 17101</strain>
    </source>
</reference>
<accession>A0A1H0VV21</accession>
<organism evidence="6 7">
    <name type="scientific">Paracidovorax cattleyae</name>
    <dbReference type="NCBI Taxonomy" id="80868"/>
    <lineage>
        <taxon>Bacteria</taxon>
        <taxon>Pseudomonadati</taxon>
        <taxon>Pseudomonadota</taxon>
        <taxon>Betaproteobacteria</taxon>
        <taxon>Burkholderiales</taxon>
        <taxon>Comamonadaceae</taxon>
        <taxon>Paracidovorax</taxon>
    </lineage>
</organism>
<dbReference type="SUPFAM" id="SSF48008">
    <property type="entry name" value="GntR ligand-binding domain-like"/>
    <property type="match status" value="1"/>
</dbReference>
<keyword evidence="3" id="KW-0804">Transcription</keyword>
<keyword evidence="1" id="KW-0805">Transcription regulation</keyword>
<evidence type="ECO:0000256" key="4">
    <source>
        <dbReference type="SAM" id="MobiDB-lite"/>
    </source>
</evidence>
<dbReference type="SMART" id="SM00895">
    <property type="entry name" value="FCD"/>
    <property type="match status" value="1"/>
</dbReference>
<dbReference type="InterPro" id="IPR011711">
    <property type="entry name" value="GntR_C"/>
</dbReference>
<dbReference type="AlphaFoldDB" id="A0A1H0VV21"/>
<dbReference type="InterPro" id="IPR000524">
    <property type="entry name" value="Tscrpt_reg_HTH_GntR"/>
</dbReference>
<dbReference type="PRINTS" id="PR00035">
    <property type="entry name" value="HTHGNTR"/>
</dbReference>
<dbReference type="PROSITE" id="PS50949">
    <property type="entry name" value="HTH_GNTR"/>
    <property type="match status" value="1"/>
</dbReference>
<dbReference type="CDD" id="cd07377">
    <property type="entry name" value="WHTH_GntR"/>
    <property type="match status" value="1"/>
</dbReference>
<feature type="domain" description="HTH gntR-type" evidence="5">
    <location>
        <begin position="92"/>
        <end position="159"/>
    </location>
</feature>
<keyword evidence="7" id="KW-1185">Reference proteome</keyword>
<dbReference type="Gene3D" id="1.10.10.10">
    <property type="entry name" value="Winged helix-like DNA-binding domain superfamily/Winged helix DNA-binding domain"/>
    <property type="match status" value="1"/>
</dbReference>
<dbReference type="Proteomes" id="UP000199317">
    <property type="component" value="Unassembled WGS sequence"/>
</dbReference>
<dbReference type="InterPro" id="IPR008920">
    <property type="entry name" value="TF_FadR/GntR_C"/>
</dbReference>
<gene>
    <name evidence="6" type="ORF">SAMN04489708_12927</name>
</gene>
<evidence type="ECO:0000256" key="1">
    <source>
        <dbReference type="ARBA" id="ARBA00023015"/>
    </source>
</evidence>
<dbReference type="GO" id="GO:0003700">
    <property type="term" value="F:DNA-binding transcription factor activity"/>
    <property type="evidence" value="ECO:0007669"/>
    <property type="project" value="InterPro"/>
</dbReference>
<evidence type="ECO:0000256" key="3">
    <source>
        <dbReference type="ARBA" id="ARBA00023163"/>
    </source>
</evidence>
<dbReference type="SMART" id="SM00345">
    <property type="entry name" value="HTH_GNTR"/>
    <property type="match status" value="1"/>
</dbReference>
<name>A0A1H0VV21_9BURK</name>
<sequence length="311" mass="34081">MAQSNYRANVSSKIHSLMNHPDKLLNNLILIIDGDYPHAVGACAAPARCGRQRAARAAAGARYTGGPSGRASCSGGAPSPFLPQPMSESPAQNLTDRVSDQIRRRIVAGELAPGQRLSEAALAESLEISRNTLREVFRLLTKEGLLKHEPNRGVSVAVPSIASIIDIYRVRRLIECQALAQAYPRHPAKKHLREAVDAAVRCRDAGDWQGVGTANMEFHMAVVELADSERLNVMFSHLLAELRLAFGLLNDAEFLHAPYVEMNVKIVELFEAGKLQESSTVLHDYLVHSERIVLAVYARRISEPGLERGAR</sequence>
<dbReference type="GO" id="GO:0003677">
    <property type="term" value="F:DNA binding"/>
    <property type="evidence" value="ECO:0007669"/>
    <property type="project" value="UniProtKB-KW"/>
</dbReference>
<proteinExistence type="predicted"/>
<evidence type="ECO:0000259" key="5">
    <source>
        <dbReference type="PROSITE" id="PS50949"/>
    </source>
</evidence>
<dbReference type="EMBL" id="FNJL01000029">
    <property type="protein sequence ID" value="SDP82432.1"/>
    <property type="molecule type" value="Genomic_DNA"/>
</dbReference>
<dbReference type="Pfam" id="PF00392">
    <property type="entry name" value="GntR"/>
    <property type="match status" value="1"/>
</dbReference>
<dbReference type="SUPFAM" id="SSF46785">
    <property type="entry name" value="Winged helix' DNA-binding domain"/>
    <property type="match status" value="1"/>
</dbReference>
<feature type="region of interest" description="Disordered" evidence="4">
    <location>
        <begin position="61"/>
        <end position="92"/>
    </location>
</feature>
<dbReference type="Gene3D" id="1.20.120.530">
    <property type="entry name" value="GntR ligand-binding domain-like"/>
    <property type="match status" value="1"/>
</dbReference>
<evidence type="ECO:0000313" key="7">
    <source>
        <dbReference type="Proteomes" id="UP000199317"/>
    </source>
</evidence>
<evidence type="ECO:0000313" key="6">
    <source>
        <dbReference type="EMBL" id="SDP82432.1"/>
    </source>
</evidence>
<dbReference type="InterPro" id="IPR036390">
    <property type="entry name" value="WH_DNA-bd_sf"/>
</dbReference>
<protein>
    <submittedName>
        <fullName evidence="6">DNA-binding transcriptional regulator, GntR family</fullName>
    </submittedName>
</protein>
<dbReference type="InterPro" id="IPR036388">
    <property type="entry name" value="WH-like_DNA-bd_sf"/>
</dbReference>
<evidence type="ECO:0000256" key="2">
    <source>
        <dbReference type="ARBA" id="ARBA00023125"/>
    </source>
</evidence>
<dbReference type="Pfam" id="PF07729">
    <property type="entry name" value="FCD"/>
    <property type="match status" value="1"/>
</dbReference>
<keyword evidence="2 6" id="KW-0238">DNA-binding</keyword>
<dbReference type="PANTHER" id="PTHR43537">
    <property type="entry name" value="TRANSCRIPTIONAL REGULATOR, GNTR FAMILY"/>
    <property type="match status" value="1"/>
</dbReference>